<dbReference type="CDD" id="cd00082">
    <property type="entry name" value="HisKA"/>
    <property type="match status" value="1"/>
</dbReference>
<evidence type="ECO:0000256" key="10">
    <source>
        <dbReference type="ARBA" id="ARBA00023136"/>
    </source>
</evidence>
<evidence type="ECO:0000256" key="4">
    <source>
        <dbReference type="ARBA" id="ARBA00022553"/>
    </source>
</evidence>
<dbReference type="CDD" id="cd06225">
    <property type="entry name" value="HAMP"/>
    <property type="match status" value="1"/>
</dbReference>
<dbReference type="EMBL" id="FNOK01000045">
    <property type="protein sequence ID" value="SDZ07926.1"/>
    <property type="molecule type" value="Genomic_DNA"/>
</dbReference>
<dbReference type="InterPro" id="IPR036097">
    <property type="entry name" value="HisK_dim/P_sf"/>
</dbReference>
<evidence type="ECO:0000313" key="14">
    <source>
        <dbReference type="EMBL" id="SDZ07926.1"/>
    </source>
</evidence>
<dbReference type="GO" id="GO:0005886">
    <property type="term" value="C:plasma membrane"/>
    <property type="evidence" value="ECO:0007669"/>
    <property type="project" value="UniProtKB-SubCell"/>
</dbReference>
<keyword evidence="9" id="KW-0902">Two-component regulatory system</keyword>
<dbReference type="InterPro" id="IPR003594">
    <property type="entry name" value="HATPase_dom"/>
</dbReference>
<organism evidence="14 15">
    <name type="scientific">Saccharopolyspora shandongensis</name>
    <dbReference type="NCBI Taxonomy" id="418495"/>
    <lineage>
        <taxon>Bacteria</taxon>
        <taxon>Bacillati</taxon>
        <taxon>Actinomycetota</taxon>
        <taxon>Actinomycetes</taxon>
        <taxon>Pseudonocardiales</taxon>
        <taxon>Pseudonocardiaceae</taxon>
        <taxon>Saccharopolyspora</taxon>
    </lineage>
</organism>
<evidence type="ECO:0000313" key="15">
    <source>
        <dbReference type="Proteomes" id="UP000199529"/>
    </source>
</evidence>
<evidence type="ECO:0000256" key="8">
    <source>
        <dbReference type="ARBA" id="ARBA00022989"/>
    </source>
</evidence>
<name>A0A1H3Q3G5_9PSEU</name>
<comment type="catalytic activity">
    <reaction evidence="1">
        <text>ATP + protein L-histidine = ADP + protein N-phospho-L-histidine.</text>
        <dbReference type="EC" id="2.7.13.3"/>
    </reaction>
</comment>
<keyword evidence="15" id="KW-1185">Reference proteome</keyword>
<dbReference type="PROSITE" id="PS50109">
    <property type="entry name" value="HIS_KIN"/>
    <property type="match status" value="1"/>
</dbReference>
<dbReference type="OrthoDB" id="9786919at2"/>
<feature type="transmembrane region" description="Helical" evidence="11">
    <location>
        <begin position="149"/>
        <end position="172"/>
    </location>
</feature>
<feature type="domain" description="HAMP" evidence="13">
    <location>
        <begin position="173"/>
        <end position="226"/>
    </location>
</feature>
<dbReference type="InterPro" id="IPR003660">
    <property type="entry name" value="HAMP_dom"/>
</dbReference>
<dbReference type="InterPro" id="IPR036890">
    <property type="entry name" value="HATPase_C_sf"/>
</dbReference>
<evidence type="ECO:0000256" key="1">
    <source>
        <dbReference type="ARBA" id="ARBA00000085"/>
    </source>
</evidence>
<feature type="transmembrane region" description="Helical" evidence="11">
    <location>
        <begin position="9"/>
        <end position="32"/>
    </location>
</feature>
<dbReference type="PROSITE" id="PS50885">
    <property type="entry name" value="HAMP"/>
    <property type="match status" value="1"/>
</dbReference>
<feature type="domain" description="Histidine kinase" evidence="12">
    <location>
        <begin position="241"/>
        <end position="447"/>
    </location>
</feature>
<gene>
    <name evidence="14" type="ORF">SAMN05216215_104563</name>
</gene>
<dbReference type="STRING" id="418495.SAMN05216215_104563"/>
<dbReference type="Gene3D" id="1.10.287.130">
    <property type="match status" value="1"/>
</dbReference>
<keyword evidence="10 11" id="KW-0472">Membrane</keyword>
<dbReference type="InterPro" id="IPR003661">
    <property type="entry name" value="HisK_dim/P_dom"/>
</dbReference>
<keyword evidence="4" id="KW-0597">Phosphoprotein</keyword>
<dbReference type="PANTHER" id="PTHR45436:SF5">
    <property type="entry name" value="SENSOR HISTIDINE KINASE TRCS"/>
    <property type="match status" value="1"/>
</dbReference>
<evidence type="ECO:0000256" key="9">
    <source>
        <dbReference type="ARBA" id="ARBA00023012"/>
    </source>
</evidence>
<dbReference type="PRINTS" id="PR00344">
    <property type="entry name" value="BCTRLSENSOR"/>
</dbReference>
<dbReference type="SMART" id="SM00387">
    <property type="entry name" value="HATPase_c"/>
    <property type="match status" value="1"/>
</dbReference>
<dbReference type="RefSeq" id="WP_093273984.1">
    <property type="nucleotide sequence ID" value="NZ_FNOK01000045.1"/>
</dbReference>
<evidence type="ECO:0000259" key="13">
    <source>
        <dbReference type="PROSITE" id="PS50885"/>
    </source>
</evidence>
<evidence type="ECO:0000256" key="3">
    <source>
        <dbReference type="ARBA" id="ARBA00012438"/>
    </source>
</evidence>
<dbReference type="SUPFAM" id="SSF47384">
    <property type="entry name" value="Homodimeric domain of signal transducing histidine kinase"/>
    <property type="match status" value="1"/>
</dbReference>
<dbReference type="Pfam" id="PF02518">
    <property type="entry name" value="HATPase_c"/>
    <property type="match status" value="1"/>
</dbReference>
<dbReference type="SMART" id="SM00304">
    <property type="entry name" value="HAMP"/>
    <property type="match status" value="1"/>
</dbReference>
<sequence>MRRPLRLRIALATAVSVAVAVVGMALAGYAIVAHELDRSLNLGLTREVNRLVRHEQASPGAWTPSGPCVFLAAPACVQKVAANGQVDGEGGLPVDRHTLDVAAGRADAYFSDITLEGHPVRMVTAPLVPGTAIEVAVRSDRVDESLRRISLALLATGAVGIVLAAVAGFVVARTGLAPVAALTRTAERVARTRDPEHRIEVRGEDEIGRLATSFNTMLGELQKALGALQGSLDAQRRLVADASHELRTPLTGLRTNIDLLARGDRLDPQQREATIEALHAQAGELTGLVTDLIDLARGDEAVPEETEDVRLDRLVEQCAASARKRRPDLSFDTDLEPTVIDGVPRTLARAITNLMDNAAKFSPVGGAVEVRLQDRELTVRDHGPGIAAADLDRVFDRFYRAPDAHGLPGSGLGLAIVLQVATAHGAEVTAEAAPGGGALFRLHFPPE</sequence>
<dbReference type="EC" id="2.7.13.3" evidence="3"/>
<evidence type="ECO:0000256" key="5">
    <source>
        <dbReference type="ARBA" id="ARBA00022679"/>
    </source>
</evidence>
<dbReference type="SUPFAM" id="SSF55874">
    <property type="entry name" value="ATPase domain of HSP90 chaperone/DNA topoisomerase II/histidine kinase"/>
    <property type="match status" value="1"/>
</dbReference>
<dbReference type="SMART" id="SM00388">
    <property type="entry name" value="HisKA"/>
    <property type="match status" value="1"/>
</dbReference>
<dbReference type="Gene3D" id="3.30.565.10">
    <property type="entry name" value="Histidine kinase-like ATPase, C-terminal domain"/>
    <property type="match status" value="1"/>
</dbReference>
<evidence type="ECO:0000256" key="2">
    <source>
        <dbReference type="ARBA" id="ARBA00004236"/>
    </source>
</evidence>
<keyword evidence="5" id="KW-0808">Transferase</keyword>
<dbReference type="AlphaFoldDB" id="A0A1H3Q3G5"/>
<accession>A0A1H3Q3G5</accession>
<dbReference type="CDD" id="cd00075">
    <property type="entry name" value="HATPase"/>
    <property type="match status" value="1"/>
</dbReference>
<keyword evidence="8 11" id="KW-1133">Transmembrane helix</keyword>
<dbReference type="Pfam" id="PF00672">
    <property type="entry name" value="HAMP"/>
    <property type="match status" value="1"/>
</dbReference>
<dbReference type="Pfam" id="PF00512">
    <property type="entry name" value="HisKA"/>
    <property type="match status" value="1"/>
</dbReference>
<dbReference type="SUPFAM" id="SSF158472">
    <property type="entry name" value="HAMP domain-like"/>
    <property type="match status" value="1"/>
</dbReference>
<evidence type="ECO:0000256" key="7">
    <source>
        <dbReference type="ARBA" id="ARBA00022777"/>
    </source>
</evidence>
<keyword evidence="6 11" id="KW-0812">Transmembrane</keyword>
<dbReference type="InterPro" id="IPR005467">
    <property type="entry name" value="His_kinase_dom"/>
</dbReference>
<evidence type="ECO:0000256" key="6">
    <source>
        <dbReference type="ARBA" id="ARBA00022692"/>
    </source>
</evidence>
<dbReference type="InterPro" id="IPR050428">
    <property type="entry name" value="TCS_sensor_his_kinase"/>
</dbReference>
<evidence type="ECO:0000259" key="12">
    <source>
        <dbReference type="PROSITE" id="PS50109"/>
    </source>
</evidence>
<evidence type="ECO:0000256" key="11">
    <source>
        <dbReference type="SAM" id="Phobius"/>
    </source>
</evidence>
<proteinExistence type="predicted"/>
<protein>
    <recommendedName>
        <fullName evidence="3">histidine kinase</fullName>
        <ecNumber evidence="3">2.7.13.3</ecNumber>
    </recommendedName>
</protein>
<keyword evidence="7 14" id="KW-0418">Kinase</keyword>
<dbReference type="PANTHER" id="PTHR45436">
    <property type="entry name" value="SENSOR HISTIDINE KINASE YKOH"/>
    <property type="match status" value="1"/>
</dbReference>
<dbReference type="GO" id="GO:0000155">
    <property type="term" value="F:phosphorelay sensor kinase activity"/>
    <property type="evidence" value="ECO:0007669"/>
    <property type="project" value="InterPro"/>
</dbReference>
<dbReference type="InterPro" id="IPR004358">
    <property type="entry name" value="Sig_transdc_His_kin-like_C"/>
</dbReference>
<comment type="subcellular location">
    <subcellularLocation>
        <location evidence="2">Cell membrane</location>
    </subcellularLocation>
</comment>
<reference evidence="15" key="1">
    <citation type="submission" date="2016-10" db="EMBL/GenBank/DDBJ databases">
        <authorList>
            <person name="Varghese N."/>
            <person name="Submissions S."/>
        </authorList>
    </citation>
    <scope>NUCLEOTIDE SEQUENCE [LARGE SCALE GENOMIC DNA]</scope>
    <source>
        <strain evidence="15">CGMCC 4.3530</strain>
    </source>
</reference>
<dbReference type="Proteomes" id="UP000199529">
    <property type="component" value="Unassembled WGS sequence"/>
</dbReference>
<dbReference type="Gene3D" id="6.10.340.10">
    <property type="match status" value="1"/>
</dbReference>